<keyword evidence="4" id="KW-0862">Zinc</keyword>
<dbReference type="Proteomes" id="UP000714380">
    <property type="component" value="Unassembled WGS sequence"/>
</dbReference>
<dbReference type="RefSeq" id="WP_225677439.1">
    <property type="nucleotide sequence ID" value="NZ_JAEDAH010000105.1"/>
</dbReference>
<name>A0ABS7ZV59_9GAMM</name>
<protein>
    <submittedName>
        <fullName evidence="7">DNA repair protein RadC</fullName>
    </submittedName>
</protein>
<dbReference type="InterPro" id="IPR037518">
    <property type="entry name" value="MPN"/>
</dbReference>
<evidence type="ECO:0000313" key="7">
    <source>
        <dbReference type="EMBL" id="MCA6065472.1"/>
    </source>
</evidence>
<keyword evidence="1" id="KW-0645">Protease</keyword>
<dbReference type="InterPro" id="IPR001405">
    <property type="entry name" value="UPF0758"/>
</dbReference>
<keyword evidence="3" id="KW-0378">Hydrolase</keyword>
<dbReference type="EMBL" id="JAEDAH010000105">
    <property type="protein sequence ID" value="MCA6065472.1"/>
    <property type="molecule type" value="Genomic_DNA"/>
</dbReference>
<dbReference type="NCBIfam" id="TIGR00608">
    <property type="entry name" value="radc"/>
    <property type="match status" value="1"/>
</dbReference>
<proteinExistence type="predicted"/>
<keyword evidence="2" id="KW-0479">Metal-binding</keyword>
<dbReference type="Gene3D" id="3.40.140.10">
    <property type="entry name" value="Cytidine Deaminase, domain 2"/>
    <property type="match status" value="1"/>
</dbReference>
<gene>
    <name evidence="7" type="primary">radC</name>
    <name evidence="7" type="ORF">I9W95_17885</name>
</gene>
<keyword evidence="8" id="KW-1185">Reference proteome</keyword>
<accession>A0ABS7ZV59</accession>
<dbReference type="PANTHER" id="PTHR30471:SF3">
    <property type="entry name" value="UPF0758 PROTEIN YEES-RELATED"/>
    <property type="match status" value="1"/>
</dbReference>
<keyword evidence="5" id="KW-0482">Metalloprotease</keyword>
<dbReference type="InterPro" id="IPR025657">
    <property type="entry name" value="RadC_JAB"/>
</dbReference>
<dbReference type="PANTHER" id="PTHR30471">
    <property type="entry name" value="DNA REPAIR PROTEIN RADC"/>
    <property type="match status" value="1"/>
</dbReference>
<evidence type="ECO:0000256" key="3">
    <source>
        <dbReference type="ARBA" id="ARBA00022801"/>
    </source>
</evidence>
<evidence type="ECO:0000256" key="4">
    <source>
        <dbReference type="ARBA" id="ARBA00022833"/>
    </source>
</evidence>
<comment type="caution">
    <text evidence="7">The sequence shown here is derived from an EMBL/GenBank/DDBJ whole genome shotgun (WGS) entry which is preliminary data.</text>
</comment>
<organism evidence="7 8">
    <name type="scientific">Thalassolituus marinus</name>
    <dbReference type="NCBI Taxonomy" id="671053"/>
    <lineage>
        <taxon>Bacteria</taxon>
        <taxon>Pseudomonadati</taxon>
        <taxon>Pseudomonadota</taxon>
        <taxon>Gammaproteobacteria</taxon>
        <taxon>Oceanospirillales</taxon>
        <taxon>Oceanospirillaceae</taxon>
        <taxon>Thalassolituus</taxon>
    </lineage>
</organism>
<dbReference type="Pfam" id="PF04002">
    <property type="entry name" value="RadC"/>
    <property type="match status" value="1"/>
</dbReference>
<reference evidence="7 8" key="1">
    <citation type="submission" date="2020-12" db="EMBL/GenBank/DDBJ databases">
        <title>Novel Thalassolituus-related marine hydrocarbonoclastic bacteria mediated algae-derived hydrocarbons mineralization in twilight zone of the northern South China Sea.</title>
        <authorList>
            <person name="Dong C."/>
        </authorList>
    </citation>
    <scope>NUCLEOTIDE SEQUENCE [LARGE SCALE GENOMIC DNA]</scope>
    <source>
        <strain evidence="7 8">IMCC1826</strain>
    </source>
</reference>
<dbReference type="PROSITE" id="PS50249">
    <property type="entry name" value="MPN"/>
    <property type="match status" value="1"/>
</dbReference>
<dbReference type="SUPFAM" id="SSF102712">
    <property type="entry name" value="JAB1/MPN domain"/>
    <property type="match status" value="1"/>
</dbReference>
<evidence type="ECO:0000256" key="2">
    <source>
        <dbReference type="ARBA" id="ARBA00022723"/>
    </source>
</evidence>
<dbReference type="PROSITE" id="PS01302">
    <property type="entry name" value="UPF0758"/>
    <property type="match status" value="1"/>
</dbReference>
<evidence type="ECO:0000256" key="1">
    <source>
        <dbReference type="ARBA" id="ARBA00022670"/>
    </source>
</evidence>
<evidence type="ECO:0000259" key="6">
    <source>
        <dbReference type="PROSITE" id="PS50249"/>
    </source>
</evidence>
<dbReference type="CDD" id="cd08071">
    <property type="entry name" value="MPN_DUF2466"/>
    <property type="match status" value="1"/>
</dbReference>
<sequence length="176" mass="19873">MQQTTLPGVEEQSQHLTYINASLISSLMETEEGAAQILRAASKLIEKKTTVFRRACTSPDVVRDVLRIKLRELEHEEFWLIHLDNQNKLLDLTRLFRGTIDQSAVYPREVVKEVLKRNSASIIIAHNHPSGESTPSSADIAITQRIKECLGLINIKLLDHLIVGDEIYSFAENSLL</sequence>
<feature type="domain" description="MPN" evidence="6">
    <location>
        <begin position="55"/>
        <end position="176"/>
    </location>
</feature>
<evidence type="ECO:0000313" key="8">
    <source>
        <dbReference type="Proteomes" id="UP000714380"/>
    </source>
</evidence>
<dbReference type="InterPro" id="IPR020891">
    <property type="entry name" value="UPF0758_CS"/>
</dbReference>
<evidence type="ECO:0000256" key="5">
    <source>
        <dbReference type="ARBA" id="ARBA00023049"/>
    </source>
</evidence>